<dbReference type="Proteomes" id="UP000193136">
    <property type="component" value="Unassembled WGS sequence"/>
</dbReference>
<reference evidence="1 2" key="1">
    <citation type="submission" date="2017-03" db="EMBL/GenBank/DDBJ databases">
        <title>Genome sequence of Geothermobacter sp. EPR-M, Deep-Sea Iron Reducer.</title>
        <authorList>
            <person name="Tully B."/>
            <person name="Savalia P."/>
            <person name="Abuyen K."/>
            <person name="Baughan C."/>
            <person name="Romero E."/>
            <person name="Ronkowski C."/>
            <person name="Torres B."/>
            <person name="Tremblay J."/>
            <person name="Trujillo A."/>
            <person name="Tyler M."/>
            <person name="Perez-Rodriguez I."/>
            <person name="Amend J."/>
        </authorList>
    </citation>
    <scope>NUCLEOTIDE SEQUENCE [LARGE SCALE GENOMIC DNA]</scope>
    <source>
        <strain evidence="1 2">EPR-M</strain>
    </source>
</reference>
<protein>
    <submittedName>
        <fullName evidence="1">Uncharacterized protein</fullName>
    </submittedName>
</protein>
<comment type="caution">
    <text evidence="1">The sequence shown here is derived from an EMBL/GenBank/DDBJ whole genome shotgun (WGS) entry which is preliminary data.</text>
</comment>
<proteinExistence type="predicted"/>
<name>A0A1X0Y0V4_9BACT</name>
<keyword evidence="2" id="KW-1185">Reference proteome</keyword>
<organism evidence="1 2">
    <name type="scientific">Geothermobacter hydrogeniphilus</name>
    <dbReference type="NCBI Taxonomy" id="1969733"/>
    <lineage>
        <taxon>Bacteria</taxon>
        <taxon>Pseudomonadati</taxon>
        <taxon>Thermodesulfobacteriota</taxon>
        <taxon>Desulfuromonadia</taxon>
        <taxon>Desulfuromonadales</taxon>
        <taxon>Geothermobacteraceae</taxon>
        <taxon>Geothermobacter</taxon>
    </lineage>
</organism>
<accession>A0A1X0Y0V4</accession>
<dbReference type="OrthoDB" id="1119698at2"/>
<dbReference type="InterPro" id="IPR026350">
    <property type="entry name" value="GxxExxY"/>
</dbReference>
<evidence type="ECO:0000313" key="1">
    <source>
        <dbReference type="EMBL" id="ORJ58746.1"/>
    </source>
</evidence>
<evidence type="ECO:0000313" key="2">
    <source>
        <dbReference type="Proteomes" id="UP000193136"/>
    </source>
</evidence>
<dbReference type="STRING" id="1969733.B5V00_11650"/>
<sequence>MKGNEIGKIVINAACKVHTAPGPGLFESVYESVLAYELKGRVSEQS</sequence>
<dbReference type="RefSeq" id="WP_085010975.1">
    <property type="nucleotide sequence ID" value="NZ_NAAD01000014.1"/>
</dbReference>
<dbReference type="AlphaFoldDB" id="A0A1X0Y0V4"/>
<dbReference type="Pfam" id="PF13366">
    <property type="entry name" value="PDDEXK_3"/>
    <property type="match status" value="1"/>
</dbReference>
<dbReference type="EMBL" id="NAAD01000014">
    <property type="protein sequence ID" value="ORJ58746.1"/>
    <property type="molecule type" value="Genomic_DNA"/>
</dbReference>
<gene>
    <name evidence="1" type="ORF">B5V00_11650</name>
</gene>